<proteinExistence type="predicted"/>
<comment type="caution">
    <text evidence="1">The sequence shown here is derived from an EMBL/GenBank/DDBJ whole genome shotgun (WGS) entry which is preliminary data.</text>
</comment>
<organism evidence="1 2">
    <name type="scientific">Ixodes persulcatus</name>
    <name type="common">Taiga tick</name>
    <dbReference type="NCBI Taxonomy" id="34615"/>
    <lineage>
        <taxon>Eukaryota</taxon>
        <taxon>Metazoa</taxon>
        <taxon>Ecdysozoa</taxon>
        <taxon>Arthropoda</taxon>
        <taxon>Chelicerata</taxon>
        <taxon>Arachnida</taxon>
        <taxon>Acari</taxon>
        <taxon>Parasitiformes</taxon>
        <taxon>Ixodida</taxon>
        <taxon>Ixodoidea</taxon>
        <taxon>Ixodidae</taxon>
        <taxon>Ixodinae</taxon>
        <taxon>Ixodes</taxon>
    </lineage>
</organism>
<gene>
    <name evidence="1" type="ORF">HPB47_004596</name>
</gene>
<evidence type="ECO:0000313" key="2">
    <source>
        <dbReference type="Proteomes" id="UP000805193"/>
    </source>
</evidence>
<keyword evidence="2" id="KW-1185">Reference proteome</keyword>
<protein>
    <submittedName>
        <fullName evidence="1">Uncharacterized protein</fullName>
    </submittedName>
</protein>
<dbReference type="EMBL" id="JABSTQ010010701">
    <property type="protein sequence ID" value="KAG0418784.1"/>
    <property type="molecule type" value="Genomic_DNA"/>
</dbReference>
<reference evidence="1 2" key="1">
    <citation type="journal article" date="2020" name="Cell">
        <title>Large-Scale Comparative Analyses of Tick Genomes Elucidate Their Genetic Diversity and Vector Capacities.</title>
        <authorList>
            <consortium name="Tick Genome and Microbiome Consortium (TIGMIC)"/>
            <person name="Jia N."/>
            <person name="Wang J."/>
            <person name="Shi W."/>
            <person name="Du L."/>
            <person name="Sun Y."/>
            <person name="Zhan W."/>
            <person name="Jiang J.F."/>
            <person name="Wang Q."/>
            <person name="Zhang B."/>
            <person name="Ji P."/>
            <person name="Bell-Sakyi L."/>
            <person name="Cui X.M."/>
            <person name="Yuan T.T."/>
            <person name="Jiang B.G."/>
            <person name="Yang W.F."/>
            <person name="Lam T.T."/>
            <person name="Chang Q.C."/>
            <person name="Ding S.J."/>
            <person name="Wang X.J."/>
            <person name="Zhu J.G."/>
            <person name="Ruan X.D."/>
            <person name="Zhao L."/>
            <person name="Wei J.T."/>
            <person name="Ye R.Z."/>
            <person name="Que T.C."/>
            <person name="Du C.H."/>
            <person name="Zhou Y.H."/>
            <person name="Cheng J.X."/>
            <person name="Dai P.F."/>
            <person name="Guo W.B."/>
            <person name="Han X.H."/>
            <person name="Huang E.J."/>
            <person name="Li L.F."/>
            <person name="Wei W."/>
            <person name="Gao Y.C."/>
            <person name="Liu J.Z."/>
            <person name="Shao H.Z."/>
            <person name="Wang X."/>
            <person name="Wang C.C."/>
            <person name="Yang T.C."/>
            <person name="Huo Q.B."/>
            <person name="Li W."/>
            <person name="Chen H.Y."/>
            <person name="Chen S.E."/>
            <person name="Zhou L.G."/>
            <person name="Ni X.B."/>
            <person name="Tian J.H."/>
            <person name="Sheng Y."/>
            <person name="Liu T."/>
            <person name="Pan Y.S."/>
            <person name="Xia L.Y."/>
            <person name="Li J."/>
            <person name="Zhao F."/>
            <person name="Cao W.C."/>
        </authorList>
    </citation>
    <scope>NUCLEOTIDE SEQUENCE [LARGE SCALE GENOMIC DNA]</scope>
    <source>
        <strain evidence="1">Iper-2018</strain>
    </source>
</reference>
<accession>A0AC60PFA2</accession>
<evidence type="ECO:0000313" key="1">
    <source>
        <dbReference type="EMBL" id="KAG0418784.1"/>
    </source>
</evidence>
<sequence>MCEGVVSADIDLFLAKNVEVMSDCFYFKMDPKGFYGVRVPPAEESEDSCLSDSDTDEYSPSTYFALPTEESDSETVSSWLMYRRDCDALAVPKKEQLDLLMFKASVASCLSHHRHPNTSMSPPPPHRKSNHRKRLTAGHHSQVPPPVALREYHAADSMRNSARARYSRRPSAALLTLLTITEKSCASDRDSNT</sequence>
<dbReference type="Proteomes" id="UP000805193">
    <property type="component" value="Unassembled WGS sequence"/>
</dbReference>
<name>A0AC60PFA2_IXOPE</name>